<dbReference type="RefSeq" id="XP_015517803.1">
    <property type="nucleotide sequence ID" value="XM_015662317.2"/>
</dbReference>
<dbReference type="OrthoDB" id="6493579at2759"/>
<dbReference type="KEGG" id="nlo:107222807"/>
<evidence type="ECO:0000256" key="2">
    <source>
        <dbReference type="SAM" id="SignalP"/>
    </source>
</evidence>
<name>A0A6J0BUV5_NEOLC</name>
<feature type="signal peptide" evidence="2">
    <location>
        <begin position="1"/>
        <end position="17"/>
    </location>
</feature>
<dbReference type="InterPro" id="IPR000618">
    <property type="entry name" value="Insect_cuticle"/>
</dbReference>
<keyword evidence="3" id="KW-1185">Reference proteome</keyword>
<dbReference type="AlphaFoldDB" id="A0A6J0BUV5"/>
<dbReference type="PANTHER" id="PTHR10380">
    <property type="entry name" value="CUTICLE PROTEIN"/>
    <property type="match status" value="1"/>
</dbReference>
<reference evidence="4" key="1">
    <citation type="submission" date="2025-08" db="UniProtKB">
        <authorList>
            <consortium name="RefSeq"/>
        </authorList>
    </citation>
    <scope>IDENTIFICATION</scope>
    <source>
        <tissue evidence="4">Thorax and Abdomen</tissue>
    </source>
</reference>
<dbReference type="Pfam" id="PF00379">
    <property type="entry name" value="Chitin_bind_4"/>
    <property type="match status" value="1"/>
</dbReference>
<dbReference type="GeneID" id="107222807"/>
<dbReference type="PROSITE" id="PS51155">
    <property type="entry name" value="CHIT_BIND_RR_2"/>
    <property type="match status" value="1"/>
</dbReference>
<dbReference type="InterPro" id="IPR050468">
    <property type="entry name" value="Cuticle_Struct_Prot"/>
</dbReference>
<dbReference type="GO" id="GO:0062129">
    <property type="term" value="C:chitin-based extracellular matrix"/>
    <property type="evidence" value="ECO:0007669"/>
    <property type="project" value="TreeGrafter"/>
</dbReference>
<organism evidence="4">
    <name type="scientific">Neodiprion lecontei</name>
    <name type="common">Redheaded pine sawfly</name>
    <dbReference type="NCBI Taxonomy" id="441921"/>
    <lineage>
        <taxon>Eukaryota</taxon>
        <taxon>Metazoa</taxon>
        <taxon>Ecdysozoa</taxon>
        <taxon>Arthropoda</taxon>
        <taxon>Hexapoda</taxon>
        <taxon>Insecta</taxon>
        <taxon>Pterygota</taxon>
        <taxon>Neoptera</taxon>
        <taxon>Endopterygota</taxon>
        <taxon>Hymenoptera</taxon>
        <taxon>Tenthredinoidea</taxon>
        <taxon>Diprionidae</taxon>
        <taxon>Diprioninae</taxon>
        <taxon>Neodiprion</taxon>
    </lineage>
</organism>
<dbReference type="InParanoid" id="A0A6J0BUV5"/>
<dbReference type="PANTHER" id="PTHR10380:SF233">
    <property type="entry name" value="CUTICULAR PROTEIN 47EB-RELATED"/>
    <property type="match status" value="1"/>
</dbReference>
<keyword evidence="2" id="KW-0732">Signal</keyword>
<evidence type="ECO:0000313" key="3">
    <source>
        <dbReference type="Proteomes" id="UP000829291"/>
    </source>
</evidence>
<sequence>MNALLVFTVLFAGACMADVSHVVNQKPVIEILKYNQDARPEGDWNLDFETQNGIVTKMESDAAGEMRGEYHYIDPEGKPVDVTWVAGRNGFVAQGSSIPAVPDTVVRALKYIEEHPYKEPVSKP</sequence>
<dbReference type="GO" id="GO:0008010">
    <property type="term" value="F:structural constituent of chitin-based larval cuticle"/>
    <property type="evidence" value="ECO:0007669"/>
    <property type="project" value="TreeGrafter"/>
</dbReference>
<keyword evidence="1" id="KW-0193">Cuticle</keyword>
<gene>
    <name evidence="4" type="primary">LOC107222807</name>
</gene>
<feature type="chain" id="PRO_5026714748" evidence="2">
    <location>
        <begin position="18"/>
        <end position="124"/>
    </location>
</feature>
<accession>A0A6J0BUV5</accession>
<evidence type="ECO:0000256" key="1">
    <source>
        <dbReference type="PROSITE-ProRule" id="PRU00497"/>
    </source>
</evidence>
<dbReference type="Proteomes" id="UP000829291">
    <property type="component" value="Chromosome 1"/>
</dbReference>
<protein>
    <submittedName>
        <fullName evidence="4">Larval cuticle protein LCP-17</fullName>
    </submittedName>
</protein>
<proteinExistence type="predicted"/>
<evidence type="ECO:0000313" key="4">
    <source>
        <dbReference type="RefSeq" id="XP_015517803.1"/>
    </source>
</evidence>